<name>A0A5D3DL20_CUCMM</name>
<accession>A0A5D3DL20</accession>
<proteinExistence type="predicted"/>
<comment type="caution">
    <text evidence="4">The sequence shown here is derived from an EMBL/GenBank/DDBJ whole genome shotgun (WGS) entry which is preliminary data.</text>
</comment>
<organism evidence="4 6">
    <name type="scientific">Cucumis melo var. makuwa</name>
    <name type="common">Oriental melon</name>
    <dbReference type="NCBI Taxonomy" id="1194695"/>
    <lineage>
        <taxon>Eukaryota</taxon>
        <taxon>Viridiplantae</taxon>
        <taxon>Streptophyta</taxon>
        <taxon>Embryophyta</taxon>
        <taxon>Tracheophyta</taxon>
        <taxon>Spermatophyta</taxon>
        <taxon>Magnoliopsida</taxon>
        <taxon>eudicotyledons</taxon>
        <taxon>Gunneridae</taxon>
        <taxon>Pentapetalae</taxon>
        <taxon>rosids</taxon>
        <taxon>fabids</taxon>
        <taxon>Cucurbitales</taxon>
        <taxon>Cucurbitaceae</taxon>
        <taxon>Benincaseae</taxon>
        <taxon>Cucumis</taxon>
    </lineage>
</organism>
<evidence type="ECO:0000313" key="4">
    <source>
        <dbReference type="EMBL" id="TYK24323.1"/>
    </source>
</evidence>
<dbReference type="InterPro" id="IPR058353">
    <property type="entry name" value="DUF8040"/>
</dbReference>
<dbReference type="InterPro" id="IPR045249">
    <property type="entry name" value="HARBI1-like"/>
</dbReference>
<dbReference type="Proteomes" id="UP000321393">
    <property type="component" value="Unassembled WGS sequence"/>
</dbReference>
<evidence type="ECO:0000259" key="2">
    <source>
        <dbReference type="Pfam" id="PF26138"/>
    </source>
</evidence>
<sequence length="200" mass="23378">MDRQAFSILCLLLRTVTSRLSIEIVDVEEMAALFLHVLTFDMKNRVIQREFFRSSEIVSHHFNSLLLVVIRLHDELLKKPQPVTNTCTYPRWKCFEVRLFDVICDFTFVLASWEGFAVHPLILRDSISCPNGLQVPKGFYNLCVAEYPNAKEFLAPYRQRYHLQEWHGAKNAPITDKEYFNMKHASARNVIERAFNLLKG</sequence>
<dbReference type="AlphaFoldDB" id="A0A5D3DL20"/>
<protein>
    <submittedName>
        <fullName evidence="3 4">Nuclease HARBI1</fullName>
    </submittedName>
</protein>
<dbReference type="STRING" id="1194695.A0A5D3DL20"/>
<gene>
    <name evidence="4" type="ORF">E5676_scaffold205G00970</name>
    <name evidence="3" type="ORF">E6C27_scaffold6G00250</name>
</gene>
<feature type="signal peptide" evidence="1">
    <location>
        <begin position="1"/>
        <end position="18"/>
    </location>
</feature>
<dbReference type="EMBL" id="SSTE01016577">
    <property type="protein sequence ID" value="KAA0041449.1"/>
    <property type="molecule type" value="Genomic_DNA"/>
</dbReference>
<dbReference type="PANTHER" id="PTHR22930">
    <property type="match status" value="1"/>
</dbReference>
<dbReference type="PANTHER" id="PTHR22930:SF293">
    <property type="entry name" value="PROTEIN ALP1-LIKE"/>
    <property type="match status" value="1"/>
</dbReference>
<keyword evidence="1" id="KW-0732">Signal</keyword>
<dbReference type="Proteomes" id="UP000321947">
    <property type="component" value="Unassembled WGS sequence"/>
</dbReference>
<dbReference type="EMBL" id="SSTD01003946">
    <property type="protein sequence ID" value="TYK24323.1"/>
    <property type="molecule type" value="Genomic_DNA"/>
</dbReference>
<evidence type="ECO:0000313" key="3">
    <source>
        <dbReference type="EMBL" id="KAA0041449.1"/>
    </source>
</evidence>
<reference evidence="5 6" key="1">
    <citation type="submission" date="2019-08" db="EMBL/GenBank/DDBJ databases">
        <title>Draft genome sequences of two oriental melons (Cucumis melo L. var makuwa).</title>
        <authorList>
            <person name="Kwon S.-Y."/>
        </authorList>
    </citation>
    <scope>NUCLEOTIDE SEQUENCE [LARGE SCALE GENOMIC DNA]</scope>
    <source>
        <strain evidence="6">cv. Chang Bougi</strain>
        <strain evidence="5">cv. SW 3</strain>
        <tissue evidence="4">Leaf</tissue>
    </source>
</reference>
<evidence type="ECO:0000313" key="6">
    <source>
        <dbReference type="Proteomes" id="UP000321947"/>
    </source>
</evidence>
<dbReference type="Pfam" id="PF26138">
    <property type="entry name" value="DUF8040"/>
    <property type="match status" value="1"/>
</dbReference>
<evidence type="ECO:0000256" key="1">
    <source>
        <dbReference type="SAM" id="SignalP"/>
    </source>
</evidence>
<feature type="chain" id="PRO_5042723277" evidence="1">
    <location>
        <begin position="19"/>
        <end position="200"/>
    </location>
</feature>
<evidence type="ECO:0000313" key="5">
    <source>
        <dbReference type="Proteomes" id="UP000321393"/>
    </source>
</evidence>
<feature type="domain" description="DUF8040" evidence="2">
    <location>
        <begin position="1"/>
        <end position="70"/>
    </location>
</feature>
<dbReference type="OrthoDB" id="1851308at2759"/>